<keyword evidence="14" id="KW-1185">Reference proteome</keyword>
<feature type="transmembrane region" description="Helical" evidence="12">
    <location>
        <begin position="72"/>
        <end position="93"/>
    </location>
</feature>
<dbReference type="GO" id="GO:0046872">
    <property type="term" value="F:metal ion binding"/>
    <property type="evidence" value="ECO:0007669"/>
    <property type="project" value="UniProtKB-KW"/>
</dbReference>
<dbReference type="Proteomes" id="UP000185678">
    <property type="component" value="Unassembled WGS sequence"/>
</dbReference>
<feature type="transmembrane region" description="Helical" evidence="12">
    <location>
        <begin position="9"/>
        <end position="30"/>
    </location>
</feature>
<keyword evidence="7 12" id="KW-1133">Transmembrane helix</keyword>
<comment type="subcellular location">
    <subcellularLocation>
        <location evidence="10">Cell inner membrane</location>
        <topology evidence="10">Multi-pass membrane protein</topology>
    </subcellularLocation>
    <subcellularLocation>
        <location evidence="1">Cell membrane</location>
        <topology evidence="1">Multi-pass membrane protein</topology>
    </subcellularLocation>
</comment>
<keyword evidence="9 10" id="KW-0472">Membrane</keyword>
<feature type="transmembrane region" description="Helical" evidence="12">
    <location>
        <begin position="237"/>
        <end position="259"/>
    </location>
</feature>
<feature type="binding site" evidence="11">
    <location>
        <position position="114"/>
    </location>
    <ligand>
        <name>K(+)</name>
        <dbReference type="ChEBI" id="CHEBI:29103"/>
    </ligand>
</feature>
<dbReference type="Pfam" id="PF02386">
    <property type="entry name" value="TrkH"/>
    <property type="match status" value="1"/>
</dbReference>
<feature type="binding site" evidence="11">
    <location>
        <position position="317"/>
    </location>
    <ligand>
        <name>K(+)</name>
        <dbReference type="ChEBI" id="CHEBI:29103"/>
    </ligand>
</feature>
<feature type="transmembrane region" description="Helical" evidence="12">
    <location>
        <begin position="135"/>
        <end position="155"/>
    </location>
</feature>
<dbReference type="AlphaFoldDB" id="A0A1N7Q739"/>
<feature type="binding site" evidence="11">
    <location>
        <position position="221"/>
    </location>
    <ligand>
        <name>K(+)</name>
        <dbReference type="ChEBI" id="CHEBI:29103"/>
    </ligand>
</feature>
<gene>
    <name evidence="13" type="ORF">SAMN05421779_11150</name>
</gene>
<dbReference type="PIRSF" id="PIRSF006247">
    <property type="entry name" value="TrkH"/>
    <property type="match status" value="1"/>
</dbReference>
<evidence type="ECO:0000256" key="4">
    <source>
        <dbReference type="ARBA" id="ARBA00022538"/>
    </source>
</evidence>
<organism evidence="13 14">
    <name type="scientific">Insolitispirillum peregrinum</name>
    <dbReference type="NCBI Taxonomy" id="80876"/>
    <lineage>
        <taxon>Bacteria</taxon>
        <taxon>Pseudomonadati</taxon>
        <taxon>Pseudomonadota</taxon>
        <taxon>Alphaproteobacteria</taxon>
        <taxon>Rhodospirillales</taxon>
        <taxon>Novispirillaceae</taxon>
        <taxon>Insolitispirillum</taxon>
    </lineage>
</organism>
<dbReference type="RefSeq" id="WP_076402054.1">
    <property type="nucleotide sequence ID" value="NZ_FTOA01000011.1"/>
</dbReference>
<keyword evidence="11" id="KW-0479">Metal-binding</keyword>
<sequence>MRSFSLKPALYVVGMLIVVLGVFMLVPGFVDVAAGDSDWRGFFIAGAGTSIVGLLFLLANREERITLNRRQAFVLTVLSWLLVAACSAVPFFFSRLNISYTDAFFEAISGLTTTGSTVLTGLDTAPPGILLWRSLLHWLGGVGIVMMALALLPFLRVGGMQLFRMESSDTQEKVVARVNQLGLGVVAVYVVMTILCTLAYVIGGMTVFEAVNHAMATVSTGGYSTSDQSMGHFDSKFILWVAIIFMGLGSLPFTLYLQVARGNVSALYRNIQVRSFVAFISIVSVLMAYWLWWTRGMEPFDALTHVAFNVMSVVSTTGFASLDYTLWGPLAVASFFALTFVGGCTGSTAGGIKIFRFQIAWRLYRTHIHRLISPNVVDVPRYGDRKLDVDVGGSVLIFFFVYIGTVGVITLFLALVGLDWVTAVSGAATAVGNVGPGLGDVIGPAGNFKTLPDAAKWALALGMLLGRLEFFTVLVLAMPRFWRT</sequence>
<keyword evidence="6 10" id="KW-0630">Potassium</keyword>
<evidence type="ECO:0000256" key="10">
    <source>
        <dbReference type="PIRNR" id="PIRNR006247"/>
    </source>
</evidence>
<comment type="function">
    <text evidence="10">Low-affinity potassium transport system. Interacts with Trk system potassium uptake protein TrkA.</text>
</comment>
<dbReference type="EMBL" id="FTOA01000011">
    <property type="protein sequence ID" value="SIT18682.1"/>
    <property type="molecule type" value="Genomic_DNA"/>
</dbReference>
<feature type="binding site" evidence="11">
    <location>
        <position position="433"/>
    </location>
    <ligand>
        <name>K(+)</name>
        <dbReference type="ChEBI" id="CHEBI:29103"/>
    </ligand>
</feature>
<comment type="similarity">
    <text evidence="10">Belongs to the TrkH potassium transport family.</text>
</comment>
<evidence type="ECO:0000256" key="3">
    <source>
        <dbReference type="ARBA" id="ARBA00022475"/>
    </source>
</evidence>
<evidence type="ECO:0000313" key="13">
    <source>
        <dbReference type="EMBL" id="SIT18682.1"/>
    </source>
</evidence>
<feature type="transmembrane region" description="Helical" evidence="12">
    <location>
        <begin position="271"/>
        <end position="292"/>
    </location>
</feature>
<evidence type="ECO:0000256" key="9">
    <source>
        <dbReference type="ARBA" id="ARBA00023136"/>
    </source>
</evidence>
<evidence type="ECO:0000256" key="11">
    <source>
        <dbReference type="PIRSR" id="PIRSR006247-1"/>
    </source>
</evidence>
<keyword evidence="8 10" id="KW-0406">Ion transport</keyword>
<feature type="binding site" evidence="11">
    <location>
        <position position="113"/>
    </location>
    <ligand>
        <name>K(+)</name>
        <dbReference type="ChEBI" id="CHEBI:29103"/>
    </ligand>
</feature>
<evidence type="ECO:0000256" key="8">
    <source>
        <dbReference type="ARBA" id="ARBA00023065"/>
    </source>
</evidence>
<evidence type="ECO:0000256" key="7">
    <source>
        <dbReference type="ARBA" id="ARBA00022989"/>
    </source>
</evidence>
<evidence type="ECO:0000256" key="5">
    <source>
        <dbReference type="ARBA" id="ARBA00022692"/>
    </source>
</evidence>
<protein>
    <recommendedName>
        <fullName evidence="10">Trk system potassium uptake protein</fullName>
    </recommendedName>
</protein>
<dbReference type="STRING" id="80876.SAMN05421779_11150"/>
<evidence type="ECO:0000256" key="1">
    <source>
        <dbReference type="ARBA" id="ARBA00004651"/>
    </source>
</evidence>
<feature type="transmembrane region" description="Helical" evidence="12">
    <location>
        <begin position="395"/>
        <end position="416"/>
    </location>
</feature>
<feature type="binding site" evidence="11">
    <location>
        <position position="434"/>
    </location>
    <ligand>
        <name>K(+)</name>
        <dbReference type="ChEBI" id="CHEBI:29103"/>
    </ligand>
</feature>
<evidence type="ECO:0000256" key="6">
    <source>
        <dbReference type="ARBA" id="ARBA00022958"/>
    </source>
</evidence>
<keyword evidence="3 10" id="KW-1003">Cell membrane</keyword>
<name>A0A1N7Q739_9PROT</name>
<reference evidence="13 14" key="1">
    <citation type="submission" date="2017-01" db="EMBL/GenBank/DDBJ databases">
        <authorList>
            <person name="Mah S.A."/>
            <person name="Swanson W.J."/>
            <person name="Moy G.W."/>
            <person name="Vacquier V.D."/>
        </authorList>
    </citation>
    <scope>NUCLEOTIDE SEQUENCE [LARGE SCALE GENOMIC DNA]</scope>
    <source>
        <strain evidence="13 14">DSM 11589</strain>
    </source>
</reference>
<dbReference type="GO" id="GO:0015379">
    <property type="term" value="F:potassium:chloride symporter activity"/>
    <property type="evidence" value="ECO:0007669"/>
    <property type="project" value="InterPro"/>
</dbReference>
<accession>A0A1N7Q739</accession>
<dbReference type="PANTHER" id="PTHR32024:SF3">
    <property type="entry name" value="TRK SYSTEM POTASSIUM UPTAKE PROTEIN"/>
    <property type="match status" value="1"/>
</dbReference>
<keyword evidence="5 12" id="KW-0812">Transmembrane</keyword>
<keyword evidence="2 10" id="KW-0813">Transport</keyword>
<feature type="transmembrane region" description="Helical" evidence="12">
    <location>
        <begin position="457"/>
        <end position="478"/>
    </location>
</feature>
<keyword evidence="10" id="KW-0997">Cell inner membrane</keyword>
<evidence type="ECO:0000256" key="2">
    <source>
        <dbReference type="ARBA" id="ARBA00022448"/>
    </source>
</evidence>
<dbReference type="InterPro" id="IPR003445">
    <property type="entry name" value="Cat_transpt"/>
</dbReference>
<proteinExistence type="inferred from homology"/>
<feature type="binding site" evidence="11">
    <location>
        <position position="316"/>
    </location>
    <ligand>
        <name>K(+)</name>
        <dbReference type="ChEBI" id="CHEBI:29103"/>
    </ligand>
</feature>
<evidence type="ECO:0000256" key="12">
    <source>
        <dbReference type="SAM" id="Phobius"/>
    </source>
</evidence>
<evidence type="ECO:0000313" key="14">
    <source>
        <dbReference type="Proteomes" id="UP000185678"/>
    </source>
</evidence>
<dbReference type="OrthoDB" id="9810952at2"/>
<dbReference type="InterPro" id="IPR004772">
    <property type="entry name" value="TrkH"/>
</dbReference>
<dbReference type="GO" id="GO:0005886">
    <property type="term" value="C:plasma membrane"/>
    <property type="evidence" value="ECO:0007669"/>
    <property type="project" value="UniProtKB-SubCell"/>
</dbReference>
<feature type="transmembrane region" description="Helical" evidence="12">
    <location>
        <begin position="330"/>
        <end position="355"/>
    </location>
</feature>
<feature type="transmembrane region" description="Helical" evidence="12">
    <location>
        <begin position="42"/>
        <end position="60"/>
    </location>
</feature>
<keyword evidence="4 10" id="KW-0633">Potassium transport</keyword>
<feature type="transmembrane region" description="Helical" evidence="12">
    <location>
        <begin position="181"/>
        <end position="202"/>
    </location>
</feature>
<dbReference type="PANTHER" id="PTHR32024">
    <property type="entry name" value="TRK SYSTEM POTASSIUM UPTAKE PROTEIN TRKG-RELATED"/>
    <property type="match status" value="1"/>
</dbReference>